<dbReference type="WormBase" id="SRAE_1000280700">
    <property type="protein sequence ID" value="SRP10179"/>
    <property type="gene ID" value="WBGene00259423"/>
</dbReference>
<feature type="compositionally biased region" description="Basic and acidic residues" evidence="1">
    <location>
        <begin position="683"/>
        <end position="696"/>
    </location>
</feature>
<dbReference type="EMBL" id="LN609528">
    <property type="protein sequence ID" value="CEF64553.1"/>
    <property type="molecule type" value="Genomic_DNA"/>
</dbReference>
<feature type="compositionally biased region" description="Basic and acidic residues" evidence="1">
    <location>
        <begin position="574"/>
        <end position="620"/>
    </location>
</feature>
<feature type="compositionally biased region" description="Basic and acidic residues" evidence="1">
    <location>
        <begin position="653"/>
        <end position="665"/>
    </location>
</feature>
<dbReference type="GeneID" id="36376918"/>
<proteinExistence type="predicted"/>
<dbReference type="Proteomes" id="UP000035682">
    <property type="component" value="Unplaced"/>
</dbReference>
<evidence type="ECO:0000256" key="1">
    <source>
        <dbReference type="SAM" id="MobiDB-lite"/>
    </source>
</evidence>
<reference evidence="2 3" key="1">
    <citation type="submission" date="2014-09" db="EMBL/GenBank/DDBJ databases">
        <authorList>
            <person name="Martin A.A."/>
        </authorList>
    </citation>
    <scope>NUCLEOTIDE SEQUENCE</scope>
    <source>
        <strain evidence="3">ED321</strain>
        <strain evidence="2">ED321 Heterogonic</strain>
    </source>
</reference>
<dbReference type="AlphaFoldDB" id="A0A090L8T6"/>
<feature type="compositionally biased region" description="Basic residues" evidence="1">
    <location>
        <begin position="995"/>
        <end position="1011"/>
    </location>
</feature>
<feature type="compositionally biased region" description="Basic and acidic residues" evidence="1">
    <location>
        <begin position="628"/>
        <end position="645"/>
    </location>
</feature>
<organism evidence="2">
    <name type="scientific">Strongyloides ratti</name>
    <name type="common">Parasitic roundworm</name>
    <dbReference type="NCBI Taxonomy" id="34506"/>
    <lineage>
        <taxon>Eukaryota</taxon>
        <taxon>Metazoa</taxon>
        <taxon>Ecdysozoa</taxon>
        <taxon>Nematoda</taxon>
        <taxon>Chromadorea</taxon>
        <taxon>Rhabditida</taxon>
        <taxon>Tylenchina</taxon>
        <taxon>Panagrolaimomorpha</taxon>
        <taxon>Strongyloidoidea</taxon>
        <taxon>Strongyloididae</taxon>
        <taxon>Strongyloides</taxon>
    </lineage>
</organism>
<feature type="compositionally biased region" description="Basic and acidic residues" evidence="1">
    <location>
        <begin position="542"/>
        <end position="564"/>
    </location>
</feature>
<accession>A0A090L8T6</accession>
<keyword evidence="3" id="KW-1185">Reference proteome</keyword>
<feature type="region of interest" description="Disordered" evidence="1">
    <location>
        <begin position="520"/>
        <end position="696"/>
    </location>
</feature>
<sequence length="1011" mass="118279">MSLDEIAFFSQLIYQIDGGVGVIEIGDETKQLSAILAHTTICWGKGYIKIDIINRIFFCNNFEYKKFPLLDYLKPIVNNDLKYKESLNTKSWSFNILGATYAHEINNNNKNLETPVKNIIHADVEKLKLIRRHNYANKKKVRRHRHRKVIGSKVVIDMSKLRSDQKKHECKYRKSCYTTGELNLNIFYKDPIQKESSEIIPLTVDQLKLICKYRKSCYDNAGIPKEQKIFLEDNDDDKKIGLFTKGGKQVIKATKKNKKTLKNIAAKTLRNAQKKIASKVEKLEENPNYAFEKYLEENEEINKKKQNCKYRKSCYETGIVPFETDKSESIEETIQKYWNWIEEKLNFDVNFNIVKEEIPFDDLNDEDKKLRCLYRKSCYKTGIKPIISDKIFSPPANIEVTIDPIINHNEENKKLACKYRKSCYESGIIPQFSTNVPEVKEKVVPLNEDDFKVYCKFRKSCYAKEAKLEKDENIENNDIEKVKDTNIEEETKEEKEVIEDKETINVEEEIVEVQKDVKNKEKKQKKIKKINTQEVPAEIISDEIKPLSKKKDSKKENTVDDKQPKGKKSKKNKKDQTIDKESISVEASELKEALKKTKVDEVNEKESDNVEPSKSKETSKKTKKTKNKKEGKIVNENVEEIKNVKESPTNVENSKEKKVTEKTNTHETSQTDESKKPKKIKQKKEPEISESQEKKNDKKEWYKNMDFDKYINYAYDIAKVIQNIDYVSYFKIQEKLPKEHIEHNFDPEEEAKKIKCHYRKSCYETGEIPNITHHVFETSPIKLNTDNLIVNMELENKKIACKYRKSCYENGEIPVITYETKIFEPTLKTEIPDDEENFKIFCKYRKSCYETKIPPNLTEIEEEIYIPLDEYDMKTRCKFRKSCYKKIDEDESTKNEEVKQTNKEIKVKKSKKSNLDDNMIEKSVKDSKKHVIIDKTNGTKSISDDEIKIANNKIDKVLQIKEDVKSSTNKPISCNPFRISCKQLLGIPIPEKPPRAKNGKKLCRKKKTPTS</sequence>
<feature type="region of interest" description="Disordered" evidence="1">
    <location>
        <begin position="988"/>
        <end position="1011"/>
    </location>
</feature>
<evidence type="ECO:0000313" key="5">
    <source>
        <dbReference type="WormBase" id="SRAE_1000280700"/>
    </source>
</evidence>
<dbReference type="WBParaSite" id="SRAE_1000280700.1">
    <property type="protein sequence ID" value="SRAE_1000280700.1"/>
    <property type="gene ID" value="WBGene00259423"/>
</dbReference>
<protein>
    <submittedName>
        <fullName evidence="2 4">Uncharacterized protein</fullName>
    </submittedName>
</protein>
<dbReference type="OMA" id="IRCKYRK"/>
<feature type="compositionally biased region" description="Basic residues" evidence="1">
    <location>
        <begin position="520"/>
        <end position="529"/>
    </location>
</feature>
<reference evidence="4" key="2">
    <citation type="submission" date="2020-12" db="UniProtKB">
        <authorList>
            <consortium name="WormBaseParasite"/>
        </authorList>
    </citation>
    <scope>IDENTIFICATION</scope>
</reference>
<evidence type="ECO:0000313" key="3">
    <source>
        <dbReference type="Proteomes" id="UP000035682"/>
    </source>
</evidence>
<dbReference type="RefSeq" id="XP_024503754.1">
    <property type="nucleotide sequence ID" value="XM_024649926.1"/>
</dbReference>
<evidence type="ECO:0000313" key="2">
    <source>
        <dbReference type="EMBL" id="CEF64553.1"/>
    </source>
</evidence>
<gene>
    <name evidence="2 4 5" type="ORF">SRAE_1000280700</name>
</gene>
<dbReference type="CTD" id="36376918"/>
<name>A0A090L8T6_STRRB</name>
<evidence type="ECO:0000313" key="4">
    <source>
        <dbReference type="WBParaSite" id="SRAE_1000280700.1"/>
    </source>
</evidence>
<dbReference type="OrthoDB" id="5841829at2759"/>